<dbReference type="GO" id="GO:0016491">
    <property type="term" value="F:oxidoreductase activity"/>
    <property type="evidence" value="ECO:0007669"/>
    <property type="project" value="UniProtKB-KW"/>
</dbReference>
<evidence type="ECO:0000256" key="1">
    <source>
        <dbReference type="ARBA" id="ARBA00022485"/>
    </source>
</evidence>
<name>X0TA22_9ZZZZ</name>
<comment type="caution">
    <text evidence="7">The sequence shown here is derived from an EMBL/GenBank/DDBJ whole genome shotgun (WGS) entry which is preliminary data.</text>
</comment>
<evidence type="ECO:0000313" key="7">
    <source>
        <dbReference type="EMBL" id="GAF72920.1"/>
    </source>
</evidence>
<keyword evidence="5" id="KW-0411">Iron-sulfur</keyword>
<proteinExistence type="predicted"/>
<evidence type="ECO:0000256" key="5">
    <source>
        <dbReference type="ARBA" id="ARBA00023014"/>
    </source>
</evidence>
<keyword evidence="1" id="KW-0004">4Fe-4S</keyword>
<dbReference type="AlphaFoldDB" id="X0TA22"/>
<protein>
    <recommendedName>
        <fullName evidence="6">Cysteine-rich domain-containing protein</fullName>
    </recommendedName>
</protein>
<sequence length="307" mass="35448">ELTPYGDERLWCSGGHIYQLGLLEVVDRIAQRAKQVLEQLQPKRVITMMAAEYVMLTKILPDKFGVTFDVEVVPLEQWLWQQIEQGELRLSHKIGKRITIHDNCFSKSIGDQHWQMVRNIAGECGAEIVEMEHNRENALCCGFGAAAGKFSLLDLIEHGARRLREAEEAGADWLVVYCSACYFVFSVVKEICGSRVELYHLLELVDMADGRTPIHRTQERAFDIISIISANLTRMAFNAEARRRFWIDLSQFDHEMNPAQINFQADRLTGFFNRAYKNRLVRNRATQSSLHLLVRLILHLRRRFGND</sequence>
<reference evidence="7" key="1">
    <citation type="journal article" date="2014" name="Front. Microbiol.">
        <title>High frequency of phylogenetically diverse reductive dehalogenase-homologous genes in deep subseafloor sedimentary metagenomes.</title>
        <authorList>
            <person name="Kawai M."/>
            <person name="Futagami T."/>
            <person name="Toyoda A."/>
            <person name="Takaki Y."/>
            <person name="Nishi S."/>
            <person name="Hori S."/>
            <person name="Arai W."/>
            <person name="Tsubouchi T."/>
            <person name="Morono Y."/>
            <person name="Uchiyama I."/>
            <person name="Ito T."/>
            <person name="Fujiyama A."/>
            <person name="Inagaki F."/>
            <person name="Takami H."/>
        </authorList>
    </citation>
    <scope>NUCLEOTIDE SEQUENCE</scope>
    <source>
        <strain evidence="7">Expedition CK06-06</strain>
    </source>
</reference>
<keyword evidence="4" id="KW-0408">Iron</keyword>
<organism evidence="7">
    <name type="scientific">marine sediment metagenome</name>
    <dbReference type="NCBI Taxonomy" id="412755"/>
    <lineage>
        <taxon>unclassified sequences</taxon>
        <taxon>metagenomes</taxon>
        <taxon>ecological metagenomes</taxon>
    </lineage>
</organism>
<accession>X0TA22</accession>
<evidence type="ECO:0000259" key="6">
    <source>
        <dbReference type="Pfam" id="PF02754"/>
    </source>
</evidence>
<evidence type="ECO:0000256" key="4">
    <source>
        <dbReference type="ARBA" id="ARBA00023004"/>
    </source>
</evidence>
<dbReference type="InterPro" id="IPR051460">
    <property type="entry name" value="HdrC_iron-sulfur_subunit"/>
</dbReference>
<feature type="non-terminal residue" evidence="7">
    <location>
        <position position="1"/>
    </location>
</feature>
<dbReference type="PANTHER" id="PTHR43255:SF1">
    <property type="entry name" value="IRON-SULFUR-BINDING OXIDOREDUCTASE FADF-RELATED"/>
    <property type="match status" value="1"/>
</dbReference>
<dbReference type="EMBL" id="BARS01006736">
    <property type="protein sequence ID" value="GAF72920.1"/>
    <property type="molecule type" value="Genomic_DNA"/>
</dbReference>
<dbReference type="Pfam" id="PF02754">
    <property type="entry name" value="CCG"/>
    <property type="match status" value="1"/>
</dbReference>
<feature type="domain" description="Cysteine-rich" evidence="6">
    <location>
        <begin position="98"/>
        <end position="185"/>
    </location>
</feature>
<dbReference type="GO" id="GO:0046872">
    <property type="term" value="F:metal ion binding"/>
    <property type="evidence" value="ECO:0007669"/>
    <property type="project" value="UniProtKB-KW"/>
</dbReference>
<dbReference type="PANTHER" id="PTHR43255">
    <property type="entry name" value="IRON-SULFUR-BINDING OXIDOREDUCTASE FADF-RELATED-RELATED"/>
    <property type="match status" value="1"/>
</dbReference>
<evidence type="ECO:0000256" key="2">
    <source>
        <dbReference type="ARBA" id="ARBA00022723"/>
    </source>
</evidence>
<keyword evidence="2" id="KW-0479">Metal-binding</keyword>
<dbReference type="GO" id="GO:0051539">
    <property type="term" value="F:4 iron, 4 sulfur cluster binding"/>
    <property type="evidence" value="ECO:0007669"/>
    <property type="project" value="UniProtKB-KW"/>
</dbReference>
<dbReference type="GO" id="GO:0005886">
    <property type="term" value="C:plasma membrane"/>
    <property type="evidence" value="ECO:0007669"/>
    <property type="project" value="TreeGrafter"/>
</dbReference>
<keyword evidence="3" id="KW-0560">Oxidoreductase</keyword>
<evidence type="ECO:0000256" key="3">
    <source>
        <dbReference type="ARBA" id="ARBA00023002"/>
    </source>
</evidence>
<gene>
    <name evidence="7" type="ORF">S01H1_13068</name>
</gene>
<dbReference type="InterPro" id="IPR004017">
    <property type="entry name" value="Cys_rich_dom"/>
</dbReference>